<dbReference type="Pfam" id="PF06739">
    <property type="entry name" value="SBBP"/>
    <property type="match status" value="1"/>
</dbReference>
<proteinExistence type="predicted"/>
<sequence length="541" mass="57294">MKKRLYVFSILCLIGFGNIINAQAPNYLWSKSVGSVGNALVSAIAIDGNGNSYITGSYVNTISFGIFTLQTLGSGIYIVKYDINGNVIWAKTSSGNDASSTAIALDGDGNVYVTGGFYGPSFSFGPLLTLTNSDSSATYQDAFVIKLNTNGDLIWGNKYVATLADNDYINGIAVDGNGSSYITGSFYDTITLSRNFFIGKLNQLGDIIWFRSAGGTGFDKGQEIAVDGSGNICVEGTYTSPSISFDSTTLTNLGGSDLFTVKYDTSGNLLWAKSAGGTSSSVADGIDTDGNNNSYVMGYFNGPSISFGSIVLTNPNASLYAMFLVKYDANGTVVWAICPTGGGPGYGGAISVDTFGNSYIAGTFSSSNIVFGSTTLTNAGSNDFFIAKYTSSGTVDWAKSSGGSADDFSRGISLSPTGNCYVVGNFNSSSITFGSSTLYNDNPISTYDMFITKLDNATLSNSSEAYSNENAIKLFPNPAKNYFELSTNQLIEKIEIYSMLGQLVKIFPAQNQYDTSNLSKGNYIVKINTNTTFESKILVVE</sequence>
<feature type="domain" description="Secretion system C-terminal sorting" evidence="2">
    <location>
        <begin position="474"/>
        <end position="539"/>
    </location>
</feature>
<evidence type="ECO:0000313" key="3">
    <source>
        <dbReference type="EMBL" id="MFB9090581.1"/>
    </source>
</evidence>
<evidence type="ECO:0000313" key="4">
    <source>
        <dbReference type="Proteomes" id="UP001589576"/>
    </source>
</evidence>
<dbReference type="InterPro" id="IPR010620">
    <property type="entry name" value="SBBP_repeat"/>
</dbReference>
<name>A0ABV5GIZ6_9FLAO</name>
<gene>
    <name evidence="3" type="ORF">ACFFUU_13275</name>
</gene>
<reference evidence="3 4" key="1">
    <citation type="submission" date="2024-09" db="EMBL/GenBank/DDBJ databases">
        <authorList>
            <person name="Sun Q."/>
            <person name="Mori K."/>
        </authorList>
    </citation>
    <scope>NUCLEOTIDE SEQUENCE [LARGE SCALE GENOMIC DNA]</scope>
    <source>
        <strain evidence="3 4">CECT 8460</strain>
    </source>
</reference>
<dbReference type="PANTHER" id="PTHR35580">
    <property type="entry name" value="CELL SURFACE GLYCOPROTEIN (S-LAYER PROTEIN)-LIKE PROTEIN"/>
    <property type="match status" value="1"/>
</dbReference>
<protein>
    <submittedName>
        <fullName evidence="3">SBBP repeat-containing protein</fullName>
    </submittedName>
</protein>
<dbReference type="Pfam" id="PF18962">
    <property type="entry name" value="Por_Secre_tail"/>
    <property type="match status" value="1"/>
</dbReference>
<keyword evidence="1" id="KW-0732">Signal</keyword>
<dbReference type="Gene3D" id="2.120.10.30">
    <property type="entry name" value="TolB, C-terminal domain"/>
    <property type="match status" value="1"/>
</dbReference>
<comment type="caution">
    <text evidence="3">The sequence shown here is derived from an EMBL/GenBank/DDBJ whole genome shotgun (WGS) entry which is preliminary data.</text>
</comment>
<dbReference type="NCBIfam" id="TIGR04183">
    <property type="entry name" value="Por_Secre_tail"/>
    <property type="match status" value="1"/>
</dbReference>
<dbReference type="SUPFAM" id="SSF101898">
    <property type="entry name" value="NHL repeat"/>
    <property type="match status" value="1"/>
</dbReference>
<dbReference type="InterPro" id="IPR011042">
    <property type="entry name" value="6-blade_b-propeller_TolB-like"/>
</dbReference>
<dbReference type="RefSeq" id="WP_290284540.1">
    <property type="nucleotide sequence ID" value="NZ_JAUFQN010000019.1"/>
</dbReference>
<dbReference type="EMBL" id="JBHMFB010000044">
    <property type="protein sequence ID" value="MFB9090581.1"/>
    <property type="molecule type" value="Genomic_DNA"/>
</dbReference>
<evidence type="ECO:0000259" key="2">
    <source>
        <dbReference type="Pfam" id="PF18962"/>
    </source>
</evidence>
<organism evidence="3 4">
    <name type="scientific">Flavobacterium paronense</name>
    <dbReference type="NCBI Taxonomy" id="1392775"/>
    <lineage>
        <taxon>Bacteria</taxon>
        <taxon>Pseudomonadati</taxon>
        <taxon>Bacteroidota</taxon>
        <taxon>Flavobacteriia</taxon>
        <taxon>Flavobacteriales</taxon>
        <taxon>Flavobacteriaceae</taxon>
        <taxon>Flavobacterium</taxon>
    </lineage>
</organism>
<evidence type="ECO:0000256" key="1">
    <source>
        <dbReference type="ARBA" id="ARBA00022729"/>
    </source>
</evidence>
<accession>A0ABV5GIZ6</accession>
<dbReference type="Proteomes" id="UP001589576">
    <property type="component" value="Unassembled WGS sequence"/>
</dbReference>
<dbReference type="InterPro" id="IPR052918">
    <property type="entry name" value="Motility_Chemotaxis_Reg"/>
</dbReference>
<keyword evidence="4" id="KW-1185">Reference proteome</keyword>
<dbReference type="InterPro" id="IPR026444">
    <property type="entry name" value="Secre_tail"/>
</dbReference>
<dbReference type="PANTHER" id="PTHR35580:SF1">
    <property type="entry name" value="PHYTASE-LIKE DOMAIN-CONTAINING PROTEIN"/>
    <property type="match status" value="1"/>
</dbReference>